<evidence type="ECO:0008006" key="12">
    <source>
        <dbReference type="Google" id="ProtNLM"/>
    </source>
</evidence>
<dbReference type="PANTHER" id="PTHR30287:SF2">
    <property type="entry name" value="BLL1001 PROTEIN"/>
    <property type="match status" value="1"/>
</dbReference>
<comment type="subcellular location">
    <subcellularLocation>
        <location evidence="1">Cell membrane</location>
        <topology evidence="1">Multi-pass membrane protein</topology>
    </subcellularLocation>
</comment>
<feature type="domain" description="MacB-like periplasmic core" evidence="9">
    <location>
        <begin position="21"/>
        <end position="204"/>
    </location>
</feature>
<feature type="transmembrane region" description="Helical" evidence="7">
    <location>
        <begin position="837"/>
        <end position="865"/>
    </location>
</feature>
<feature type="transmembrane region" description="Helical" evidence="7">
    <location>
        <begin position="405"/>
        <end position="427"/>
    </location>
</feature>
<evidence type="ECO:0000313" key="10">
    <source>
        <dbReference type="EMBL" id="GCE11555.1"/>
    </source>
</evidence>
<evidence type="ECO:0000256" key="2">
    <source>
        <dbReference type="ARBA" id="ARBA00022475"/>
    </source>
</evidence>
<evidence type="ECO:0000256" key="6">
    <source>
        <dbReference type="SAM" id="MobiDB-lite"/>
    </source>
</evidence>
<evidence type="ECO:0000256" key="1">
    <source>
        <dbReference type="ARBA" id="ARBA00004651"/>
    </source>
</evidence>
<dbReference type="Proteomes" id="UP000287352">
    <property type="component" value="Unassembled WGS sequence"/>
</dbReference>
<dbReference type="EMBL" id="BIFR01000001">
    <property type="protein sequence ID" value="GCE11555.1"/>
    <property type="molecule type" value="Genomic_DNA"/>
</dbReference>
<feature type="region of interest" description="Disordered" evidence="6">
    <location>
        <begin position="211"/>
        <end position="258"/>
    </location>
</feature>
<dbReference type="InterPro" id="IPR038766">
    <property type="entry name" value="Membrane_comp_ABC_pdt"/>
</dbReference>
<keyword evidence="5 7" id="KW-0472">Membrane</keyword>
<feature type="transmembrane region" description="Helical" evidence="7">
    <location>
        <begin position="315"/>
        <end position="336"/>
    </location>
</feature>
<dbReference type="OrthoDB" id="135892at2"/>
<protein>
    <recommendedName>
        <fullName evidence="12">Glycosyl transferase family 1</fullName>
    </recommendedName>
</protein>
<dbReference type="InterPro" id="IPR003838">
    <property type="entry name" value="ABC3_permease_C"/>
</dbReference>
<feature type="transmembrane region" description="Helical" evidence="7">
    <location>
        <begin position="894"/>
        <end position="919"/>
    </location>
</feature>
<dbReference type="PANTHER" id="PTHR30287">
    <property type="entry name" value="MEMBRANE COMPONENT OF PREDICTED ABC SUPERFAMILY METABOLITE UPTAKE TRANSPORTER"/>
    <property type="match status" value="1"/>
</dbReference>
<feature type="domain" description="ABC3 transporter permease C-terminal" evidence="8">
    <location>
        <begin position="315"/>
        <end position="433"/>
    </location>
</feature>
<feature type="compositionally biased region" description="Polar residues" evidence="6">
    <location>
        <begin position="245"/>
        <end position="257"/>
    </location>
</feature>
<feature type="transmembrane region" description="Helical" evidence="7">
    <location>
        <begin position="484"/>
        <end position="504"/>
    </location>
</feature>
<evidence type="ECO:0000256" key="7">
    <source>
        <dbReference type="SAM" id="Phobius"/>
    </source>
</evidence>
<dbReference type="Pfam" id="PF02687">
    <property type="entry name" value="FtsX"/>
    <property type="match status" value="2"/>
</dbReference>
<evidence type="ECO:0000256" key="3">
    <source>
        <dbReference type="ARBA" id="ARBA00022692"/>
    </source>
</evidence>
<name>A0A401ZXJ2_9CHLR</name>
<dbReference type="GO" id="GO:0005886">
    <property type="term" value="C:plasma membrane"/>
    <property type="evidence" value="ECO:0007669"/>
    <property type="project" value="UniProtKB-SubCell"/>
</dbReference>
<evidence type="ECO:0000259" key="8">
    <source>
        <dbReference type="Pfam" id="PF02687"/>
    </source>
</evidence>
<feature type="transmembrane region" description="Helical" evidence="7">
    <location>
        <begin position="21"/>
        <end position="45"/>
    </location>
</feature>
<sequence length="964" mass="102084">MKASIYFNYTSRSLVRGGQRTVLAIFCVAVGVMAIVSLQLVGLMINNAFNSNVRDANGGDIAVTSQNQPFTQSDLAYFDQLKKDGSINNYTALITTQASTGAQLSLRASFSVRVVDPQNYPVVNQPSFTSPANGNVADLLKDKHIIVTQPFIDQYKKKIGDTVEIHMGGRTGDRRVIKAQIAGIVTASGVFAQSGSAMLLSINDYKNAAVQPVAPSSSPTPGAQPAGATQGGAPSAQGTQGTAPSDATPSSPQTGTGARSELVYDTIDIVAPAAQIDGAAKKIQNQFPIANTQTANDALKQQQDTIDNIRKFLEIAGLLALLIGGVGIVNTMQVLLSRRKTEIAMLKTTGYRRFDLYLLFGLEAGMLGLIGGIIGAGAATLVSYLVRNLVQQTFQLTIPFLLDGVTIGGGVVIGLVTALIFGLLPIVQAANIRPLNVIREMPEGRGASSFVLTGVLLLVLSILFCGLAIVILNNDIVLGLVSVYGTFLFLALLSIFFGLIILLISKLPVPENLNAGYLGLILGALVISGVIYWLLPSFGVLFLAVSLLGLVVVFLPRTWKATIKMAFRNLGRQRARTTTTMLALFVGIFTIGLILVLGQNLRDQVNKLLTNSLNYNVFAITSNADTTKLQNKLPGLPGLSTYQQHSLVSSSPISVNGRPIKDVLPKKTGGDNSSSSVQRMAALYFLSGIEGYDVGNNQIPNKSTVKIVQGRNLALADAGTSNVLISAELAKSDSLHLKVGDKITLASVDRVTTDTVTVVGIYKNVTTFGGGLYPVLGTTDSVNKLLPAGFSQSIFYLKVNPDKLNSATDIIGNTVPNAFVLNLASISDFIDQLLNDILLTLTTIASLSLIAGIIIIANAVALAMLERRRELGILKSVGYTSRTILSEVLLENGLVGGVGALLAMLIVAIVTWLLSVYVFKSTFTVSSLVSLGLILGSAALAMLTAALVAWGAVRVRPLEVLRYE</sequence>
<feature type="compositionally biased region" description="Low complexity" evidence="6">
    <location>
        <begin position="214"/>
        <end position="243"/>
    </location>
</feature>
<dbReference type="AlphaFoldDB" id="A0A401ZXJ2"/>
<accession>A0A401ZXJ2</accession>
<feature type="transmembrane region" description="Helical" evidence="7">
    <location>
        <begin position="931"/>
        <end position="953"/>
    </location>
</feature>
<evidence type="ECO:0000256" key="5">
    <source>
        <dbReference type="ARBA" id="ARBA00023136"/>
    </source>
</evidence>
<comment type="caution">
    <text evidence="10">The sequence shown here is derived from an EMBL/GenBank/DDBJ whole genome shotgun (WGS) entry which is preliminary data.</text>
</comment>
<proteinExistence type="predicted"/>
<dbReference type="Pfam" id="PF12704">
    <property type="entry name" value="MacB_PCD"/>
    <property type="match status" value="2"/>
</dbReference>
<keyword evidence="2" id="KW-1003">Cell membrane</keyword>
<organism evidence="10 11">
    <name type="scientific">Tengunoibacter tsumagoiensis</name>
    <dbReference type="NCBI Taxonomy" id="2014871"/>
    <lineage>
        <taxon>Bacteria</taxon>
        <taxon>Bacillati</taxon>
        <taxon>Chloroflexota</taxon>
        <taxon>Ktedonobacteria</taxon>
        <taxon>Ktedonobacterales</taxon>
        <taxon>Dictyobacteraceae</taxon>
        <taxon>Tengunoibacter</taxon>
    </lineage>
</organism>
<keyword evidence="3 7" id="KW-0812">Transmembrane</keyword>
<evidence type="ECO:0000313" key="11">
    <source>
        <dbReference type="Proteomes" id="UP000287352"/>
    </source>
</evidence>
<reference evidence="11" key="1">
    <citation type="submission" date="2018-12" db="EMBL/GenBank/DDBJ databases">
        <title>Tengunoibacter tsumagoiensis gen. nov., sp. nov., Dictyobacter kobayashii sp. nov., D. alpinus sp. nov., and D. joshuensis sp. nov. and description of Dictyobacteraceae fam. nov. within the order Ktedonobacterales isolated from Tengu-no-mugimeshi.</title>
        <authorList>
            <person name="Wang C.M."/>
            <person name="Zheng Y."/>
            <person name="Sakai Y."/>
            <person name="Toyoda A."/>
            <person name="Minakuchi Y."/>
            <person name="Abe K."/>
            <person name="Yokota A."/>
            <person name="Yabe S."/>
        </authorList>
    </citation>
    <scope>NUCLEOTIDE SEQUENCE [LARGE SCALE GENOMIC DNA]</scope>
    <source>
        <strain evidence="11">Uno3</strain>
    </source>
</reference>
<evidence type="ECO:0000259" key="9">
    <source>
        <dbReference type="Pfam" id="PF12704"/>
    </source>
</evidence>
<feature type="domain" description="ABC3 transporter permease C-terminal" evidence="8">
    <location>
        <begin position="844"/>
        <end position="954"/>
    </location>
</feature>
<feature type="transmembrane region" description="Helical" evidence="7">
    <location>
        <begin position="541"/>
        <end position="559"/>
    </location>
</feature>
<dbReference type="RefSeq" id="WP_126579248.1">
    <property type="nucleotide sequence ID" value="NZ_BIFR01000001.1"/>
</dbReference>
<feature type="transmembrane region" description="Helical" evidence="7">
    <location>
        <begin position="356"/>
        <end position="385"/>
    </location>
</feature>
<keyword evidence="11" id="KW-1185">Reference proteome</keyword>
<evidence type="ECO:0000256" key="4">
    <source>
        <dbReference type="ARBA" id="ARBA00022989"/>
    </source>
</evidence>
<feature type="transmembrane region" description="Helical" evidence="7">
    <location>
        <begin position="516"/>
        <end position="535"/>
    </location>
</feature>
<feature type="domain" description="MacB-like periplasmic core" evidence="9">
    <location>
        <begin position="577"/>
        <end position="768"/>
    </location>
</feature>
<feature type="transmembrane region" description="Helical" evidence="7">
    <location>
        <begin position="448"/>
        <end position="472"/>
    </location>
</feature>
<gene>
    <name evidence="10" type="ORF">KTT_14140</name>
</gene>
<keyword evidence="4 7" id="KW-1133">Transmembrane helix</keyword>
<feature type="transmembrane region" description="Helical" evidence="7">
    <location>
        <begin position="580"/>
        <end position="598"/>
    </location>
</feature>
<dbReference type="InterPro" id="IPR025857">
    <property type="entry name" value="MacB_PCD"/>
</dbReference>